<evidence type="ECO:0000259" key="2">
    <source>
        <dbReference type="Pfam" id="PF13962"/>
    </source>
</evidence>
<accession>A0A0E0I0T3</accession>
<dbReference type="Pfam" id="PF13962">
    <property type="entry name" value="PGG"/>
    <property type="match status" value="1"/>
</dbReference>
<feature type="transmembrane region" description="Helical" evidence="1">
    <location>
        <begin position="52"/>
        <end position="72"/>
    </location>
</feature>
<evidence type="ECO:0000313" key="4">
    <source>
        <dbReference type="Proteomes" id="UP000006591"/>
    </source>
</evidence>
<feature type="transmembrane region" description="Helical" evidence="1">
    <location>
        <begin position="93"/>
        <end position="114"/>
    </location>
</feature>
<dbReference type="Proteomes" id="UP000006591">
    <property type="component" value="Chromosome 7"/>
</dbReference>
<feature type="transmembrane region" description="Helical" evidence="1">
    <location>
        <begin position="166"/>
        <end position="183"/>
    </location>
</feature>
<dbReference type="InterPro" id="IPR026961">
    <property type="entry name" value="PGG_dom"/>
</dbReference>
<dbReference type="EnsemblPlants" id="ONIVA07G12870.1">
    <property type="protein sequence ID" value="ONIVA07G12870.1"/>
    <property type="gene ID" value="ONIVA07G12870"/>
</dbReference>
<dbReference type="Gramene" id="ONIVA07G12870.1">
    <property type="protein sequence ID" value="ONIVA07G12870.1"/>
    <property type="gene ID" value="ONIVA07G12870"/>
</dbReference>
<protein>
    <recommendedName>
        <fullName evidence="2">PGG domain-containing protein</fullName>
    </recommendedName>
</protein>
<sequence length="203" mass="21952">MLENVTAAAQMQVLALFSVLITTATDHPASDNGGAAGTPLLARRGSYIFNTFILADALAFVCFFVAMSLLLFAGVPANILERRFGSLNSAYSLMVNSGRSLVVALALGLYVVLLPPVGRTIATEIGVAMIMLAIVAFTKDSEGRVEPTFIIIPVMRNNPKPLQRERYWSFVLIFGLPTIHMWAKATPPHVGHTGQLLPHPLLH</sequence>
<dbReference type="HOGENOM" id="CLU_000134_36_1_1"/>
<evidence type="ECO:0000313" key="3">
    <source>
        <dbReference type="EnsemblPlants" id="ONIVA07G12870.1"/>
    </source>
</evidence>
<dbReference type="AlphaFoldDB" id="A0A0E0I0T3"/>
<dbReference type="OMA" id="YLLERFW"/>
<keyword evidence="1" id="KW-0472">Membrane</keyword>
<keyword evidence="4" id="KW-1185">Reference proteome</keyword>
<keyword evidence="1" id="KW-1133">Transmembrane helix</keyword>
<keyword evidence="1" id="KW-0812">Transmembrane</keyword>
<evidence type="ECO:0000256" key="1">
    <source>
        <dbReference type="SAM" id="Phobius"/>
    </source>
</evidence>
<proteinExistence type="predicted"/>
<feature type="domain" description="PGG" evidence="2">
    <location>
        <begin position="29"/>
        <end position="112"/>
    </location>
</feature>
<reference evidence="3" key="1">
    <citation type="submission" date="2015-04" db="UniProtKB">
        <authorList>
            <consortium name="EnsemblPlants"/>
        </authorList>
    </citation>
    <scope>IDENTIFICATION</scope>
    <source>
        <strain evidence="3">SL10</strain>
    </source>
</reference>
<organism evidence="3">
    <name type="scientific">Oryza nivara</name>
    <name type="common">Indian wild rice</name>
    <name type="synonym">Oryza sativa f. spontanea</name>
    <dbReference type="NCBI Taxonomy" id="4536"/>
    <lineage>
        <taxon>Eukaryota</taxon>
        <taxon>Viridiplantae</taxon>
        <taxon>Streptophyta</taxon>
        <taxon>Embryophyta</taxon>
        <taxon>Tracheophyta</taxon>
        <taxon>Spermatophyta</taxon>
        <taxon>Magnoliopsida</taxon>
        <taxon>Liliopsida</taxon>
        <taxon>Poales</taxon>
        <taxon>Poaceae</taxon>
        <taxon>BOP clade</taxon>
        <taxon>Oryzoideae</taxon>
        <taxon>Oryzeae</taxon>
        <taxon>Oryzinae</taxon>
        <taxon>Oryza</taxon>
    </lineage>
</organism>
<reference evidence="3" key="2">
    <citation type="submission" date="2018-04" db="EMBL/GenBank/DDBJ databases">
        <title>OnivRS2 (Oryza nivara Reference Sequence Version 2).</title>
        <authorList>
            <person name="Zhang J."/>
            <person name="Kudrna D."/>
            <person name="Lee S."/>
            <person name="Talag J."/>
            <person name="Rajasekar S."/>
            <person name="Welchert J."/>
            <person name="Hsing Y.-I."/>
            <person name="Wing R.A."/>
        </authorList>
    </citation>
    <scope>NUCLEOTIDE SEQUENCE [LARGE SCALE GENOMIC DNA]</scope>
    <source>
        <strain evidence="3">SL10</strain>
    </source>
</reference>
<name>A0A0E0I0T3_ORYNI</name>